<dbReference type="Proteomes" id="UP001648503">
    <property type="component" value="Unassembled WGS sequence"/>
</dbReference>
<dbReference type="Gene3D" id="3.90.226.10">
    <property type="entry name" value="2-enoyl-CoA Hydratase, Chain A, domain 1"/>
    <property type="match status" value="1"/>
</dbReference>
<name>A0ABQ8FC10_9FUNG</name>
<feature type="signal peptide" evidence="1">
    <location>
        <begin position="1"/>
        <end position="16"/>
    </location>
</feature>
<dbReference type="Pfam" id="PF03572">
    <property type="entry name" value="Peptidase_S41"/>
    <property type="match status" value="1"/>
</dbReference>
<protein>
    <recommendedName>
        <fullName evidence="2">Tail specific protease domain-containing protein</fullName>
    </recommendedName>
</protein>
<proteinExistence type="predicted"/>
<reference evidence="3 4" key="1">
    <citation type="submission" date="2021-02" db="EMBL/GenBank/DDBJ databases">
        <title>Variation within the Batrachochytrium salamandrivorans European outbreak.</title>
        <authorList>
            <person name="Kelly M."/>
            <person name="Pasmans F."/>
            <person name="Shea T.P."/>
            <person name="Munoz J.F."/>
            <person name="Carranza S."/>
            <person name="Cuomo C.A."/>
            <person name="Martel A."/>
        </authorList>
    </citation>
    <scope>NUCLEOTIDE SEQUENCE [LARGE SCALE GENOMIC DNA]</scope>
    <source>
        <strain evidence="3 4">AMFP18/2</strain>
    </source>
</reference>
<accession>A0ABQ8FC10</accession>
<gene>
    <name evidence="3" type="ORF">BASA50_006814</name>
</gene>
<evidence type="ECO:0000259" key="2">
    <source>
        <dbReference type="Pfam" id="PF03572"/>
    </source>
</evidence>
<dbReference type="InterPro" id="IPR005151">
    <property type="entry name" value="Tail-specific_protease"/>
</dbReference>
<feature type="chain" id="PRO_5046300440" description="Tail specific protease domain-containing protein" evidence="1">
    <location>
        <begin position="17"/>
        <end position="921"/>
    </location>
</feature>
<keyword evidence="4" id="KW-1185">Reference proteome</keyword>
<organism evidence="3 4">
    <name type="scientific">Batrachochytrium salamandrivorans</name>
    <dbReference type="NCBI Taxonomy" id="1357716"/>
    <lineage>
        <taxon>Eukaryota</taxon>
        <taxon>Fungi</taxon>
        <taxon>Fungi incertae sedis</taxon>
        <taxon>Chytridiomycota</taxon>
        <taxon>Chytridiomycota incertae sedis</taxon>
        <taxon>Chytridiomycetes</taxon>
        <taxon>Rhizophydiales</taxon>
        <taxon>Rhizophydiales incertae sedis</taxon>
        <taxon>Batrachochytrium</taxon>
    </lineage>
</organism>
<dbReference type="EMBL" id="JAFCIX010000338">
    <property type="protein sequence ID" value="KAH6594224.1"/>
    <property type="molecule type" value="Genomic_DNA"/>
</dbReference>
<dbReference type="PANTHER" id="PTHR32060:SF22">
    <property type="entry name" value="CARBOXYL-TERMINAL-PROCESSING PEPTIDASE 3, CHLOROPLASTIC"/>
    <property type="match status" value="1"/>
</dbReference>
<dbReference type="PANTHER" id="PTHR32060">
    <property type="entry name" value="TAIL-SPECIFIC PROTEASE"/>
    <property type="match status" value="1"/>
</dbReference>
<feature type="domain" description="Tail specific protease" evidence="2">
    <location>
        <begin position="398"/>
        <end position="569"/>
    </location>
</feature>
<evidence type="ECO:0000313" key="3">
    <source>
        <dbReference type="EMBL" id="KAH6594224.1"/>
    </source>
</evidence>
<dbReference type="InterPro" id="IPR029045">
    <property type="entry name" value="ClpP/crotonase-like_dom_sf"/>
</dbReference>
<comment type="caution">
    <text evidence="3">The sequence shown here is derived from an EMBL/GenBank/DDBJ whole genome shotgun (WGS) entry which is preliminary data.</text>
</comment>
<keyword evidence="1" id="KW-0732">Signal</keyword>
<dbReference type="SUPFAM" id="SSF52096">
    <property type="entry name" value="ClpP/crotonase"/>
    <property type="match status" value="1"/>
</dbReference>
<evidence type="ECO:0000313" key="4">
    <source>
        <dbReference type="Proteomes" id="UP001648503"/>
    </source>
</evidence>
<evidence type="ECO:0000256" key="1">
    <source>
        <dbReference type="SAM" id="SignalP"/>
    </source>
</evidence>
<sequence>MKITTAALLLSSTVASQVINATTSSLELTSSTATTSSLTLVGSTSTVSEATSSPTSEADPYPNLNLLKVDRDAGRLTYIPHTVEQKNIVLTNIENALQLWVNYDSKLKNHGAVADPFPKIKRLRDNISTISNDEFFSSIQNASTQMRDLHSGISSPPPYSCFSVTTGLNFQLVEGSKDIVNEPVVIVTSRSTDPVELQLFGPDYSKISSGDFLHSLDGLSFAKWFDKYQSILGLGANVSGGHRSALQVLNGVGGRVQVLPTNNEITFQFKSSKDGTIYTVVVPYLSSRDEDCWAVSSNLYKNLTGTTLPGTPAPPVSSTEVAGLTKRSDVLSGAVMASKDQHGRMSSYDGGNKPEYFPNTLFKRETPLDAAGAPFALNQTDIMFVSWGVWKPNSQNLGIIKLGNFMPVLTSTDQVDIQAGIKVIRGLLTNQLKNTNSLLIDLRENYGGHYIYMSLLGQLFKEDVKSMSVIMLKNNVTFNIGVKPADPHDSLVKAWYATSPTSRYSGLARSRDDSEFHLIGQAYFRPMAVLTDGNCFSACDGFASIVQDNALGTVFGEDGSTGGGGGGPIPLDPLMVRLDPEHFTRMPFTDELSTKNGEHSMQISMAFSTLVRSRPYDGSQWVEDVGIKTEVVVRARMSDIAPNSTVNSQYDRISKHLDDVGKSTGKRDLYFISEPQSYEMNAGQLSVDAEIAGLDYISVQNENLGTDISVQEISTSRKHVSLFSNYTFASLGNHHLVVTGKAKGKQVLKTYRSVSILPKAEDRHNLASSPFVFNGPSKSVGIYNDRRAISKGEWNNKLGKWVVGDGVSYKAGLESSIESFFTLPVGSNITISIDVKLESTRENDMLYLSVKSDGGVETQLLQSQSIYAFGLIDGLSGNVSVSKTVPYTTLSQEFSVSLMFSSNAGGYAGPVLNALSVQVSA</sequence>